<evidence type="ECO:0000313" key="10">
    <source>
        <dbReference type="EMBL" id="EGS22723.1"/>
    </source>
</evidence>
<keyword evidence="2" id="KW-0809">Transit peptide</keyword>
<gene>
    <name evidence="10" type="ORF">CTHT_0011970</name>
</gene>
<comment type="similarity">
    <text evidence="6">Belongs to the mitochondrion-specific ribosomal protein mL45 family.</text>
</comment>
<dbReference type="KEGG" id="cthr:CTHT_0011970"/>
<dbReference type="AlphaFoldDB" id="G0S113"/>
<proteinExistence type="inferred from homology"/>
<dbReference type="Proteomes" id="UP000008066">
    <property type="component" value="Unassembled WGS sequence"/>
</dbReference>
<dbReference type="Gene3D" id="3.10.450.240">
    <property type="match status" value="1"/>
</dbReference>
<evidence type="ECO:0000256" key="8">
    <source>
        <dbReference type="ARBA" id="ARBA00043031"/>
    </source>
</evidence>
<evidence type="ECO:0000313" key="11">
    <source>
        <dbReference type="Proteomes" id="UP000008066"/>
    </source>
</evidence>
<dbReference type="InterPro" id="IPR032710">
    <property type="entry name" value="NTF2-like_dom_sf"/>
</dbReference>
<dbReference type="InterPro" id="IPR051975">
    <property type="entry name" value="mtLSU_mL45"/>
</dbReference>
<dbReference type="HOGENOM" id="CLU_055139_2_1_1"/>
<sequence>MVSPARFGLTARGLLSTRTTGSARITLGTAKWTSPAGQQCRWKGVATHRTAHGTDMNSQRSPAVEMQRKLGKGTNLAAEITSMVLPGTFVLPPLSQFPKPFSQKVKLLWYWLLIKGQEILTNAAVKYTSKPSFFKRAIYKPKRSVLIPTAKAMHRAMAEALASGDRDTINKICSRSLGTSLLASIDTRPKTRRYGWQLLDYTKKLFYPSVKSHRITALGREKNAPIVRQAVVSISSRQRRVQYDAQGKVIPGSEKEIDVVEHVAMACVVDPRTWAESEWRLVGTISATTLEEWDAEKEILKELMKNPSP</sequence>
<evidence type="ECO:0000256" key="1">
    <source>
        <dbReference type="ARBA" id="ARBA00004173"/>
    </source>
</evidence>
<dbReference type="GO" id="GO:0005739">
    <property type="term" value="C:mitochondrion"/>
    <property type="evidence" value="ECO:0007669"/>
    <property type="project" value="UniProtKB-SubCell"/>
</dbReference>
<organism evidence="11">
    <name type="scientific">Chaetomium thermophilum (strain DSM 1495 / CBS 144.50 / IMI 039719)</name>
    <name type="common">Thermochaetoides thermophila</name>
    <dbReference type="NCBI Taxonomy" id="759272"/>
    <lineage>
        <taxon>Eukaryota</taxon>
        <taxon>Fungi</taxon>
        <taxon>Dikarya</taxon>
        <taxon>Ascomycota</taxon>
        <taxon>Pezizomycotina</taxon>
        <taxon>Sordariomycetes</taxon>
        <taxon>Sordariomycetidae</taxon>
        <taxon>Sordariales</taxon>
        <taxon>Chaetomiaceae</taxon>
        <taxon>Thermochaetoides</taxon>
    </lineage>
</organism>
<dbReference type="eggNOG" id="ENOG502SAX9">
    <property type="taxonomic scope" value="Eukaryota"/>
</dbReference>
<dbReference type="GO" id="GO:0005840">
    <property type="term" value="C:ribosome"/>
    <property type="evidence" value="ECO:0007669"/>
    <property type="project" value="UniProtKB-KW"/>
</dbReference>
<keyword evidence="5" id="KW-0687">Ribonucleoprotein</keyword>
<evidence type="ECO:0000256" key="6">
    <source>
        <dbReference type="ARBA" id="ARBA00038073"/>
    </source>
</evidence>
<accession>G0S113</accession>
<dbReference type="RefSeq" id="XP_006691715.1">
    <property type="nucleotide sequence ID" value="XM_006691652.1"/>
</dbReference>
<dbReference type="SUPFAM" id="SSF54427">
    <property type="entry name" value="NTF2-like"/>
    <property type="match status" value="1"/>
</dbReference>
<evidence type="ECO:0000256" key="2">
    <source>
        <dbReference type="ARBA" id="ARBA00022946"/>
    </source>
</evidence>
<dbReference type="OrthoDB" id="19619at2759"/>
<dbReference type="GeneID" id="18255235"/>
<evidence type="ECO:0000256" key="4">
    <source>
        <dbReference type="ARBA" id="ARBA00023128"/>
    </source>
</evidence>
<dbReference type="Pfam" id="PF04280">
    <property type="entry name" value="Tim44"/>
    <property type="match status" value="1"/>
</dbReference>
<evidence type="ECO:0000259" key="9">
    <source>
        <dbReference type="Pfam" id="PF04280"/>
    </source>
</evidence>
<dbReference type="EMBL" id="GL988039">
    <property type="protein sequence ID" value="EGS22723.1"/>
    <property type="molecule type" value="Genomic_DNA"/>
</dbReference>
<evidence type="ECO:0000256" key="7">
    <source>
        <dbReference type="ARBA" id="ARBA00039448"/>
    </source>
</evidence>
<protein>
    <recommendedName>
        <fullName evidence="7">Large ribosomal subunit protein mL45</fullName>
    </recommendedName>
    <alternativeName>
        <fullName evidence="8">39S ribosomal protein L45, mitochondrial</fullName>
    </alternativeName>
</protein>
<dbReference type="PANTHER" id="PTHR28554:SF1">
    <property type="entry name" value="LARGE RIBOSOMAL SUBUNIT PROTEIN ML45"/>
    <property type="match status" value="1"/>
</dbReference>
<reference evidence="10 11" key="1">
    <citation type="journal article" date="2011" name="Cell">
        <title>Insight into structure and assembly of the nuclear pore complex by utilizing the genome of a eukaryotic thermophile.</title>
        <authorList>
            <person name="Amlacher S."/>
            <person name="Sarges P."/>
            <person name="Flemming D."/>
            <person name="van Noort V."/>
            <person name="Kunze R."/>
            <person name="Devos D.P."/>
            <person name="Arumugam M."/>
            <person name="Bork P."/>
            <person name="Hurt E."/>
        </authorList>
    </citation>
    <scope>NUCLEOTIDE SEQUENCE [LARGE SCALE GENOMIC DNA]</scope>
    <source>
        <strain evidence="11">DSM 1495 / CBS 144.50 / IMI 039719</strain>
    </source>
</reference>
<keyword evidence="11" id="KW-1185">Reference proteome</keyword>
<name>G0S113_CHATD</name>
<evidence type="ECO:0000256" key="5">
    <source>
        <dbReference type="ARBA" id="ARBA00023274"/>
    </source>
</evidence>
<keyword evidence="3" id="KW-0689">Ribosomal protein</keyword>
<comment type="subcellular location">
    <subcellularLocation>
        <location evidence="1">Mitochondrion</location>
    </subcellularLocation>
</comment>
<feature type="domain" description="Tim44-like" evidence="9">
    <location>
        <begin position="149"/>
        <end position="285"/>
    </location>
</feature>
<dbReference type="GO" id="GO:1990904">
    <property type="term" value="C:ribonucleoprotein complex"/>
    <property type="evidence" value="ECO:0007669"/>
    <property type="project" value="UniProtKB-KW"/>
</dbReference>
<dbReference type="PANTHER" id="PTHR28554">
    <property type="entry name" value="39S RIBOSOMAL PROTEIN L45, MITOCHONDRIAL"/>
    <property type="match status" value="1"/>
</dbReference>
<dbReference type="OMA" id="WRIWGTT"/>
<evidence type="ECO:0000256" key="3">
    <source>
        <dbReference type="ARBA" id="ARBA00022980"/>
    </source>
</evidence>
<dbReference type="InterPro" id="IPR007379">
    <property type="entry name" value="Tim44-like_dom"/>
</dbReference>
<keyword evidence="4" id="KW-0496">Mitochondrion</keyword>